<sequence length="305" mass="37430">MNYSKIITIWAFATWLLAFSWVSEKARATDAVVNTTKENVDSTLSWNTVDLNPNTDIAKERATFSKKISEMKWTPLEMRGIFSKNSLKQFLWLNQYEVVFEKYNKDMVKYRKDWKIDDSKELYLQCEIYIPRIYDELTEYFPETLDEYINNTPKIRKNVWNDRTLIIISKVGNWKFALAYYQQSKLFLATHVSPWDEIPWFYEYKKNKKTWKMTKEWIPPWHYSPSWTFKLTKNDYEKFKRSRKFKASTMPYAIHVYKWVFFHHWVNVDWWKKSHWCIRVPWFYQEELYNNVKSWTKIIISDTKN</sequence>
<dbReference type="Gene3D" id="2.40.440.10">
    <property type="entry name" value="L,D-transpeptidase catalytic domain-like"/>
    <property type="match status" value="1"/>
</dbReference>
<organism evidence="1">
    <name type="scientific">uncultured bacterium</name>
    <name type="common">gcode 4</name>
    <dbReference type="NCBI Taxonomy" id="1234023"/>
    <lineage>
        <taxon>Bacteria</taxon>
        <taxon>environmental samples</taxon>
    </lineage>
</organism>
<reference evidence="1" key="1">
    <citation type="journal article" date="2012" name="Science">
        <title>Fermentation, hydrogen, and sulfur metabolism in multiple uncultivated bacterial phyla.</title>
        <authorList>
            <person name="Wrighton K.C."/>
            <person name="Thomas B.C."/>
            <person name="Sharon I."/>
            <person name="Miller C.S."/>
            <person name="Castelle C.J."/>
            <person name="VerBerkmoes N.C."/>
            <person name="Wilkins M.J."/>
            <person name="Hettich R.L."/>
            <person name="Lipton M.S."/>
            <person name="Williams K.H."/>
            <person name="Long P.E."/>
            <person name="Banfield J.F."/>
        </authorList>
    </citation>
    <scope>NUCLEOTIDE SEQUENCE [LARGE SCALE GENOMIC DNA]</scope>
</reference>
<evidence type="ECO:0000313" key="1">
    <source>
        <dbReference type="EMBL" id="EKE28602.1"/>
    </source>
</evidence>
<dbReference type="EMBL" id="AMFJ01000314">
    <property type="protein sequence ID" value="EKE28602.1"/>
    <property type="molecule type" value="Genomic_DNA"/>
</dbReference>
<protein>
    <recommendedName>
        <fullName evidence="2">YkuD domain-containing protein</fullName>
    </recommendedName>
</protein>
<comment type="caution">
    <text evidence="1">The sequence shown here is derived from an EMBL/GenBank/DDBJ whole genome shotgun (WGS) entry which is preliminary data.</text>
</comment>
<accession>K2G2V3</accession>
<evidence type="ECO:0008006" key="2">
    <source>
        <dbReference type="Google" id="ProtNLM"/>
    </source>
</evidence>
<dbReference type="SUPFAM" id="SSF141523">
    <property type="entry name" value="L,D-transpeptidase catalytic domain-like"/>
    <property type="match status" value="1"/>
</dbReference>
<proteinExistence type="predicted"/>
<gene>
    <name evidence="1" type="ORF">ACD_3C00040G0003</name>
</gene>
<dbReference type="AlphaFoldDB" id="K2G2V3"/>
<name>K2G2V3_9BACT</name>
<dbReference type="InterPro" id="IPR038063">
    <property type="entry name" value="Transpep_catalytic_dom"/>
</dbReference>